<evidence type="ECO:0000313" key="2">
    <source>
        <dbReference type="EMBL" id="KUK78511.1"/>
    </source>
</evidence>
<name>A0A101HKK3_9BACT</name>
<dbReference type="EMBL" id="LGGN01000025">
    <property type="protein sequence ID" value="KUK78511.1"/>
    <property type="molecule type" value="Genomic_DNA"/>
</dbReference>
<organism evidence="2 3">
    <name type="scientific">Proteiniphilum acetatigenes</name>
    <dbReference type="NCBI Taxonomy" id="294710"/>
    <lineage>
        <taxon>Bacteria</taxon>
        <taxon>Pseudomonadati</taxon>
        <taxon>Bacteroidota</taxon>
        <taxon>Bacteroidia</taxon>
        <taxon>Bacteroidales</taxon>
        <taxon>Dysgonomonadaceae</taxon>
        <taxon>Proteiniphilum</taxon>
    </lineage>
</organism>
<dbReference type="GO" id="GO:0003824">
    <property type="term" value="F:catalytic activity"/>
    <property type="evidence" value="ECO:0007669"/>
    <property type="project" value="InterPro"/>
</dbReference>
<gene>
    <name evidence="2" type="ORF">XD92_0254</name>
</gene>
<dbReference type="Proteomes" id="UP000053860">
    <property type="component" value="Unassembled WGS sequence"/>
</dbReference>
<dbReference type="InterPro" id="IPR005135">
    <property type="entry name" value="Endo/exonuclease/phosphatase"/>
</dbReference>
<dbReference type="PANTHER" id="PTHR14859:SF15">
    <property type="entry name" value="ENDONUCLEASE_EXONUCLEASE_PHOSPHATASE DOMAIN-CONTAINING PROTEIN"/>
    <property type="match status" value="1"/>
</dbReference>
<proteinExistence type="predicted"/>
<evidence type="ECO:0000259" key="1">
    <source>
        <dbReference type="Pfam" id="PF03372"/>
    </source>
</evidence>
<dbReference type="Gene3D" id="3.60.10.10">
    <property type="entry name" value="Endonuclease/exonuclease/phosphatase"/>
    <property type="match status" value="1"/>
</dbReference>
<evidence type="ECO:0000313" key="3">
    <source>
        <dbReference type="Proteomes" id="UP000053860"/>
    </source>
</evidence>
<accession>A0A101HKK3</accession>
<dbReference type="InterPro" id="IPR036691">
    <property type="entry name" value="Endo/exonu/phosph_ase_sf"/>
</dbReference>
<dbReference type="SUPFAM" id="SSF56219">
    <property type="entry name" value="DNase I-like"/>
    <property type="match status" value="1"/>
</dbReference>
<dbReference type="PANTHER" id="PTHR14859">
    <property type="entry name" value="CALCOFLUOR WHITE HYPERSENSITIVE PROTEIN PRECURSOR"/>
    <property type="match status" value="1"/>
</dbReference>
<feature type="domain" description="Endonuclease/exonuclease/phosphatase" evidence="1">
    <location>
        <begin position="41"/>
        <end position="238"/>
    </location>
</feature>
<dbReference type="GO" id="GO:0006506">
    <property type="term" value="P:GPI anchor biosynthetic process"/>
    <property type="evidence" value="ECO:0007669"/>
    <property type="project" value="TreeGrafter"/>
</dbReference>
<dbReference type="InterPro" id="IPR051916">
    <property type="entry name" value="GPI-anchor_lipid_remodeler"/>
</dbReference>
<dbReference type="GO" id="GO:0016020">
    <property type="term" value="C:membrane"/>
    <property type="evidence" value="ECO:0007669"/>
    <property type="project" value="GOC"/>
</dbReference>
<reference evidence="3" key="1">
    <citation type="journal article" date="2015" name="MBio">
        <title>Genome-Resolved Metagenomic Analysis Reveals Roles for Candidate Phyla and Other Microbial Community Members in Biogeochemical Transformations in Oil Reservoirs.</title>
        <authorList>
            <person name="Hu P."/>
            <person name="Tom L."/>
            <person name="Singh A."/>
            <person name="Thomas B.C."/>
            <person name="Baker B.J."/>
            <person name="Piceno Y.M."/>
            <person name="Andersen G.L."/>
            <person name="Banfield J.F."/>
        </authorList>
    </citation>
    <scope>NUCLEOTIDE SEQUENCE [LARGE SCALE GENOMIC DNA]</scope>
</reference>
<dbReference type="Pfam" id="PF03372">
    <property type="entry name" value="Exo_endo_phos"/>
    <property type="match status" value="1"/>
</dbReference>
<protein>
    <recommendedName>
        <fullName evidence="1">Endonuclease/exonuclease/phosphatase domain-containing protein</fullName>
    </recommendedName>
</protein>
<dbReference type="AlphaFoldDB" id="A0A101HKK3"/>
<comment type="caution">
    <text evidence="2">The sequence shown here is derived from an EMBL/GenBank/DDBJ whole genome shotgun (WGS) entry which is preliminary data.</text>
</comment>
<sequence length="259" mass="28955">MKNKQYILFTLLFMVFFCAALPAQTVKLLNMNTRMSGQMTGYNAAPFADFIKQYDPDFVTLQEVDFKTERNGKKDFTTELAAELGYFSAFGKSIDFQQGEYGVAILSRYPIEKISNNRLTGNPAEMKEPRTLLYVDVIEPQSKQKLRIAVTHLDHSTEGVRTSMAQQLNGVIGATIPTLLAGDFNAKPSESTITTAMASWQRICNNYATYPSSAPTSKIDYIFGKPAGKWTVKSFEVLTNVTSLTDHCAMLTEVQFNNE</sequence>